<proteinExistence type="predicted"/>
<dbReference type="AlphaFoldDB" id="A0A1Y5P572"/>
<sequence length="279" mass="30742">MATPNPKHLLIGAARHLIVTGAVVWAVDCVRHKRRPARRDRHDHGTAGPVGDTAEAVHSAPASPVPAGQDWLPTVHREIAELGAFAGYFDRADTLGKHEGDMADDVFVRLDDLRWLLADYVLHGARVRRLVELPVLVESILGWSADGSDAHADLRAAAGDLLSSSRTTNEIMFDWLLTHRVVIPDPDFLDSNALLDRYRRMELEPHAVSSDPLYLLVCLIHDALEAAEQFDNVEDAMLERFEAQLTKPLAAIELEIAAAMTFNNVLVGMLRDPHPTDAA</sequence>
<feature type="region of interest" description="Disordered" evidence="1">
    <location>
        <begin position="35"/>
        <end position="68"/>
    </location>
</feature>
<accession>A0A1Y5P572</accession>
<evidence type="ECO:0000313" key="2">
    <source>
        <dbReference type="EMBL" id="SBS71088.1"/>
    </source>
</evidence>
<evidence type="ECO:0000256" key="1">
    <source>
        <dbReference type="SAM" id="MobiDB-lite"/>
    </source>
</evidence>
<protein>
    <submittedName>
        <fullName evidence="2">Uncharacterized protein</fullName>
    </submittedName>
</protein>
<feature type="compositionally biased region" description="Low complexity" evidence="1">
    <location>
        <begin position="54"/>
        <end position="67"/>
    </location>
</feature>
<organism evidence="2">
    <name type="scientific">uncultured Mycobacterium sp</name>
    <dbReference type="NCBI Taxonomy" id="171292"/>
    <lineage>
        <taxon>Bacteria</taxon>
        <taxon>Bacillati</taxon>
        <taxon>Actinomycetota</taxon>
        <taxon>Actinomycetes</taxon>
        <taxon>Mycobacteriales</taxon>
        <taxon>Mycobacteriaceae</taxon>
        <taxon>Mycobacterium</taxon>
        <taxon>environmental samples</taxon>
    </lineage>
</organism>
<name>A0A1Y5P572_9MYCO</name>
<gene>
    <name evidence="2" type="ORF">MHPYR_100073</name>
</gene>
<dbReference type="EMBL" id="FLQS01000002">
    <property type="protein sequence ID" value="SBS71088.1"/>
    <property type="molecule type" value="Genomic_DNA"/>
</dbReference>
<reference evidence="2" key="1">
    <citation type="submission" date="2016-03" db="EMBL/GenBank/DDBJ databases">
        <authorList>
            <person name="Ploux O."/>
        </authorList>
    </citation>
    <scope>NUCLEOTIDE SEQUENCE</scope>
    <source>
        <strain evidence="2">UC10</strain>
    </source>
</reference>